<organism evidence="5 6">
    <name type="scientific">Pinctada imbricata</name>
    <name type="common">Atlantic pearl-oyster</name>
    <name type="synonym">Pinctada martensii</name>
    <dbReference type="NCBI Taxonomy" id="66713"/>
    <lineage>
        <taxon>Eukaryota</taxon>
        <taxon>Metazoa</taxon>
        <taxon>Spiralia</taxon>
        <taxon>Lophotrochozoa</taxon>
        <taxon>Mollusca</taxon>
        <taxon>Bivalvia</taxon>
        <taxon>Autobranchia</taxon>
        <taxon>Pteriomorphia</taxon>
        <taxon>Pterioida</taxon>
        <taxon>Pterioidea</taxon>
        <taxon>Pteriidae</taxon>
        <taxon>Pinctada</taxon>
    </lineage>
</organism>
<dbReference type="AlphaFoldDB" id="A0AA88YJA9"/>
<proteinExistence type="predicted"/>
<reference evidence="5" key="1">
    <citation type="submission" date="2019-08" db="EMBL/GenBank/DDBJ databases">
        <title>The improved chromosome-level genome for the pearl oyster Pinctada fucata martensii using PacBio sequencing and Hi-C.</title>
        <authorList>
            <person name="Zheng Z."/>
        </authorList>
    </citation>
    <scope>NUCLEOTIDE SEQUENCE</scope>
    <source>
        <strain evidence="5">ZZ-2019</strain>
        <tissue evidence="5">Adductor muscle</tissue>
    </source>
</reference>
<evidence type="ECO:0000256" key="1">
    <source>
        <dbReference type="ARBA" id="ARBA00004613"/>
    </source>
</evidence>
<sequence>MDAHKPILGDKQIIDFDKITTNVGNAFDNATSMFTAPMNGVYVFEVVVGTNGQSTTDLEIVKNGAHLKRVYGSSYHGWATSTGSVTTRLTSGDKVYVRQYTYNHGLVGHELTSFSGFMVQPECNFQ</sequence>
<dbReference type="Proteomes" id="UP001186944">
    <property type="component" value="Unassembled WGS sequence"/>
</dbReference>
<dbReference type="PANTHER" id="PTHR22923">
    <property type="entry name" value="CEREBELLIN-RELATED"/>
    <property type="match status" value="1"/>
</dbReference>
<dbReference type="InterPro" id="IPR008983">
    <property type="entry name" value="Tumour_necrosis_fac-like_dom"/>
</dbReference>
<keyword evidence="2" id="KW-0964">Secreted</keyword>
<comment type="caution">
    <text evidence="5">The sequence shown here is derived from an EMBL/GenBank/DDBJ whole genome shotgun (WGS) entry which is preliminary data.</text>
</comment>
<name>A0AA88YJA9_PINIB</name>
<dbReference type="Pfam" id="PF00386">
    <property type="entry name" value="C1q"/>
    <property type="match status" value="1"/>
</dbReference>
<dbReference type="PROSITE" id="PS50871">
    <property type="entry name" value="C1Q"/>
    <property type="match status" value="1"/>
</dbReference>
<dbReference type="PRINTS" id="PR00007">
    <property type="entry name" value="COMPLEMNTC1Q"/>
</dbReference>
<keyword evidence="6" id="KW-1185">Reference proteome</keyword>
<dbReference type="PANTHER" id="PTHR22923:SF116">
    <property type="entry name" value="C1Q DOMAIN-CONTAINING PROTEIN"/>
    <property type="match status" value="1"/>
</dbReference>
<protein>
    <recommendedName>
        <fullName evidence="4">C1q domain-containing protein</fullName>
    </recommendedName>
</protein>
<dbReference type="EMBL" id="VSWD01000003">
    <property type="protein sequence ID" value="KAK3105901.1"/>
    <property type="molecule type" value="Genomic_DNA"/>
</dbReference>
<dbReference type="InterPro" id="IPR050822">
    <property type="entry name" value="Cerebellin_Synaptic_Org"/>
</dbReference>
<evidence type="ECO:0000256" key="3">
    <source>
        <dbReference type="ARBA" id="ARBA00022729"/>
    </source>
</evidence>
<dbReference type="SUPFAM" id="SSF49842">
    <property type="entry name" value="TNF-like"/>
    <property type="match status" value="1"/>
</dbReference>
<evidence type="ECO:0000313" key="5">
    <source>
        <dbReference type="EMBL" id="KAK3105901.1"/>
    </source>
</evidence>
<dbReference type="SMART" id="SM00110">
    <property type="entry name" value="C1Q"/>
    <property type="match status" value="1"/>
</dbReference>
<evidence type="ECO:0000313" key="6">
    <source>
        <dbReference type="Proteomes" id="UP001186944"/>
    </source>
</evidence>
<evidence type="ECO:0000256" key="2">
    <source>
        <dbReference type="ARBA" id="ARBA00022525"/>
    </source>
</evidence>
<evidence type="ECO:0000259" key="4">
    <source>
        <dbReference type="PROSITE" id="PS50871"/>
    </source>
</evidence>
<dbReference type="Gene3D" id="2.60.120.40">
    <property type="match status" value="1"/>
</dbReference>
<dbReference type="GO" id="GO:0005576">
    <property type="term" value="C:extracellular region"/>
    <property type="evidence" value="ECO:0007669"/>
    <property type="project" value="UniProtKB-SubCell"/>
</dbReference>
<feature type="domain" description="C1q" evidence="4">
    <location>
        <begin position="1"/>
        <end position="125"/>
    </location>
</feature>
<gene>
    <name evidence="5" type="ORF">FSP39_008126</name>
</gene>
<accession>A0AA88YJA9</accession>
<keyword evidence="3" id="KW-0732">Signal</keyword>
<comment type="subcellular location">
    <subcellularLocation>
        <location evidence="1">Secreted</location>
    </subcellularLocation>
</comment>
<dbReference type="InterPro" id="IPR001073">
    <property type="entry name" value="C1q_dom"/>
</dbReference>